<name>A0A0W8CTX8_PHYNI</name>
<organism evidence="2 3">
    <name type="scientific">Phytophthora nicotianae</name>
    <name type="common">Potato buckeye rot agent</name>
    <name type="synonym">Phytophthora parasitica</name>
    <dbReference type="NCBI Taxonomy" id="4792"/>
    <lineage>
        <taxon>Eukaryota</taxon>
        <taxon>Sar</taxon>
        <taxon>Stramenopiles</taxon>
        <taxon>Oomycota</taxon>
        <taxon>Peronosporomycetes</taxon>
        <taxon>Peronosporales</taxon>
        <taxon>Peronosporaceae</taxon>
        <taxon>Phytophthora</taxon>
    </lineage>
</organism>
<feature type="compositionally biased region" description="Polar residues" evidence="1">
    <location>
        <begin position="43"/>
        <end position="58"/>
    </location>
</feature>
<comment type="caution">
    <text evidence="2">The sequence shown here is derived from an EMBL/GenBank/DDBJ whole genome shotgun (WGS) entry which is preliminary data.</text>
</comment>
<feature type="region of interest" description="Disordered" evidence="1">
    <location>
        <begin position="41"/>
        <end position="92"/>
    </location>
</feature>
<proteinExistence type="predicted"/>
<protein>
    <recommendedName>
        <fullName evidence="4">BZIP transcription factor 1</fullName>
    </recommendedName>
</protein>
<evidence type="ECO:0000313" key="3">
    <source>
        <dbReference type="Proteomes" id="UP000052943"/>
    </source>
</evidence>
<dbReference type="EMBL" id="LNFO01001995">
    <property type="protein sequence ID" value="KUF87614.1"/>
    <property type="molecule type" value="Genomic_DNA"/>
</dbReference>
<evidence type="ECO:0008006" key="4">
    <source>
        <dbReference type="Google" id="ProtNLM"/>
    </source>
</evidence>
<reference evidence="2 3" key="1">
    <citation type="submission" date="2015-11" db="EMBL/GenBank/DDBJ databases">
        <title>Genomes and virulence difference between two physiological races of Phytophthora nicotianae.</title>
        <authorList>
            <person name="Liu H."/>
            <person name="Ma X."/>
            <person name="Yu H."/>
            <person name="Fang D."/>
            <person name="Li Y."/>
            <person name="Wang X."/>
            <person name="Wang W."/>
            <person name="Dong Y."/>
            <person name="Xiao B."/>
        </authorList>
    </citation>
    <scope>NUCLEOTIDE SEQUENCE [LARGE SCALE GENOMIC DNA]</scope>
    <source>
        <strain evidence="3">race 0</strain>
    </source>
</reference>
<accession>A0A0W8CTX8</accession>
<sequence>MQANSLHPPNLHTLSKNVIGSVLQQHSRPEHRLHNALGPQLFSMGQQHDPTPQGSTRAPTAKRGRPRIKSGSSRSVRSSPKQPPAKLPYADEMKANIEEYHRQRRRRNQERYRERQRQLVVDLEARKHELQQEIGQLNRKHQVLMLGVPTKDTVWSVAVEYFRVFRCGLLITRGERIVGMDFLKAVMARDLDAGMVLGVDALARNWAVYTQYFRDVQIRLDRLDQVAENSLVATTTTSITITRNSLTKIFPHLMSDDFDYDKEREWSRIAGRLVNQRLVMRGSVHFNWDGTSNRVMGLITQADMVSPLLQLLGNLEDVSRVFRRARINPESNIVPGEYLDQYTLSY</sequence>
<evidence type="ECO:0000256" key="1">
    <source>
        <dbReference type="SAM" id="MobiDB-lite"/>
    </source>
</evidence>
<dbReference type="AlphaFoldDB" id="A0A0W8CTX8"/>
<feature type="compositionally biased region" description="Low complexity" evidence="1">
    <location>
        <begin position="70"/>
        <end position="79"/>
    </location>
</feature>
<dbReference type="Proteomes" id="UP000052943">
    <property type="component" value="Unassembled WGS sequence"/>
</dbReference>
<evidence type="ECO:0000313" key="2">
    <source>
        <dbReference type="EMBL" id="KUF87614.1"/>
    </source>
</evidence>
<gene>
    <name evidence="2" type="ORF">AM587_10011030</name>
</gene>
<dbReference type="OrthoDB" id="127157at2759"/>